<comment type="caution">
    <text evidence="2">The sequence shown here is derived from an EMBL/GenBank/DDBJ whole genome shotgun (WGS) entry which is preliminary data.</text>
</comment>
<feature type="compositionally biased region" description="Acidic residues" evidence="1">
    <location>
        <begin position="30"/>
        <end position="49"/>
    </location>
</feature>
<evidence type="ECO:0000256" key="1">
    <source>
        <dbReference type="SAM" id="MobiDB-lite"/>
    </source>
</evidence>
<proteinExistence type="predicted"/>
<gene>
    <name evidence="2" type="ORF">RFULGI_LOCUS19791</name>
</gene>
<feature type="region of interest" description="Disordered" evidence="1">
    <location>
        <begin position="1"/>
        <end position="49"/>
    </location>
</feature>
<keyword evidence="3" id="KW-1185">Reference proteome</keyword>
<organism evidence="2 3">
    <name type="scientific">Racocetra fulgida</name>
    <dbReference type="NCBI Taxonomy" id="60492"/>
    <lineage>
        <taxon>Eukaryota</taxon>
        <taxon>Fungi</taxon>
        <taxon>Fungi incertae sedis</taxon>
        <taxon>Mucoromycota</taxon>
        <taxon>Glomeromycotina</taxon>
        <taxon>Glomeromycetes</taxon>
        <taxon>Diversisporales</taxon>
        <taxon>Gigasporaceae</taxon>
        <taxon>Racocetra</taxon>
    </lineage>
</organism>
<feature type="non-terminal residue" evidence="2">
    <location>
        <position position="49"/>
    </location>
</feature>
<name>A0A9N9KFM7_9GLOM</name>
<evidence type="ECO:0000313" key="2">
    <source>
        <dbReference type="EMBL" id="CAG8822820.1"/>
    </source>
</evidence>
<accession>A0A9N9KFM7</accession>
<sequence length="49" mass="5661">ELEHSKTLVAPKAPFGKHNQNVESPKVEESMGEFEDPWEDEFETESEIE</sequence>
<dbReference type="AlphaFoldDB" id="A0A9N9KFM7"/>
<dbReference type="EMBL" id="CAJVPZ010102797">
    <property type="protein sequence ID" value="CAG8822820.1"/>
    <property type="molecule type" value="Genomic_DNA"/>
</dbReference>
<reference evidence="2" key="1">
    <citation type="submission" date="2021-06" db="EMBL/GenBank/DDBJ databases">
        <authorList>
            <person name="Kallberg Y."/>
            <person name="Tangrot J."/>
            <person name="Rosling A."/>
        </authorList>
    </citation>
    <scope>NUCLEOTIDE SEQUENCE</scope>
    <source>
        <strain evidence="2">IN212</strain>
    </source>
</reference>
<dbReference type="Proteomes" id="UP000789396">
    <property type="component" value="Unassembled WGS sequence"/>
</dbReference>
<feature type="non-terminal residue" evidence="2">
    <location>
        <position position="1"/>
    </location>
</feature>
<dbReference type="OrthoDB" id="2161379at2759"/>
<evidence type="ECO:0000313" key="3">
    <source>
        <dbReference type="Proteomes" id="UP000789396"/>
    </source>
</evidence>
<protein>
    <submittedName>
        <fullName evidence="2">19132_t:CDS:1</fullName>
    </submittedName>
</protein>